<evidence type="ECO:0000259" key="3">
    <source>
        <dbReference type="Pfam" id="PF01425"/>
    </source>
</evidence>
<evidence type="ECO:0000256" key="1">
    <source>
        <dbReference type="SAM" id="MobiDB-lite"/>
    </source>
</evidence>
<dbReference type="PANTHER" id="PTHR42678">
    <property type="entry name" value="AMIDASE"/>
    <property type="match status" value="1"/>
</dbReference>
<dbReference type="Gene3D" id="3.90.1300.10">
    <property type="entry name" value="Amidase signature (AS) domain"/>
    <property type="match status" value="1"/>
</dbReference>
<feature type="region of interest" description="Disordered" evidence="1">
    <location>
        <begin position="173"/>
        <end position="194"/>
    </location>
</feature>
<dbReference type="SUPFAM" id="SSF75304">
    <property type="entry name" value="Amidase signature (AS) enzymes"/>
    <property type="match status" value="1"/>
</dbReference>
<accession>A0A9P9BSY7</accession>
<reference evidence="4" key="1">
    <citation type="journal article" date="2021" name="Nat. Commun.">
        <title>Genetic determinants of endophytism in the Arabidopsis root mycobiome.</title>
        <authorList>
            <person name="Mesny F."/>
            <person name="Miyauchi S."/>
            <person name="Thiergart T."/>
            <person name="Pickel B."/>
            <person name="Atanasova L."/>
            <person name="Karlsson M."/>
            <person name="Huettel B."/>
            <person name="Barry K.W."/>
            <person name="Haridas S."/>
            <person name="Chen C."/>
            <person name="Bauer D."/>
            <person name="Andreopoulos W."/>
            <person name="Pangilinan J."/>
            <person name="LaButti K."/>
            <person name="Riley R."/>
            <person name="Lipzen A."/>
            <person name="Clum A."/>
            <person name="Drula E."/>
            <person name="Henrissat B."/>
            <person name="Kohler A."/>
            <person name="Grigoriev I.V."/>
            <person name="Martin F.M."/>
            <person name="Hacquard S."/>
        </authorList>
    </citation>
    <scope>NUCLEOTIDE SEQUENCE</scope>
    <source>
        <strain evidence="4">MPI-CAGE-CH-0230</strain>
    </source>
</reference>
<organism evidence="4 5">
    <name type="scientific">Microdochium trichocladiopsis</name>
    <dbReference type="NCBI Taxonomy" id="1682393"/>
    <lineage>
        <taxon>Eukaryota</taxon>
        <taxon>Fungi</taxon>
        <taxon>Dikarya</taxon>
        <taxon>Ascomycota</taxon>
        <taxon>Pezizomycotina</taxon>
        <taxon>Sordariomycetes</taxon>
        <taxon>Xylariomycetidae</taxon>
        <taxon>Xylariales</taxon>
        <taxon>Microdochiaceae</taxon>
        <taxon>Microdochium</taxon>
    </lineage>
</organism>
<gene>
    <name evidence="4" type="ORF">B0I36DRAFT_420838</name>
</gene>
<dbReference type="RefSeq" id="XP_046017501.1">
    <property type="nucleotide sequence ID" value="XM_046162169.1"/>
</dbReference>
<feature type="chain" id="PRO_5040267003" evidence="2">
    <location>
        <begin position="20"/>
        <end position="610"/>
    </location>
</feature>
<evidence type="ECO:0000256" key="2">
    <source>
        <dbReference type="SAM" id="SignalP"/>
    </source>
</evidence>
<dbReference type="Proteomes" id="UP000756346">
    <property type="component" value="Unassembled WGS sequence"/>
</dbReference>
<keyword evidence="2" id="KW-0732">Signal</keyword>
<keyword evidence="5" id="KW-1185">Reference proteome</keyword>
<dbReference type="AlphaFoldDB" id="A0A9P9BSY7"/>
<feature type="signal peptide" evidence="2">
    <location>
        <begin position="1"/>
        <end position="19"/>
    </location>
</feature>
<dbReference type="InterPro" id="IPR036928">
    <property type="entry name" value="AS_sf"/>
</dbReference>
<dbReference type="EMBL" id="JAGTJQ010000002">
    <property type="protein sequence ID" value="KAH7038380.1"/>
    <property type="molecule type" value="Genomic_DNA"/>
</dbReference>
<dbReference type="GeneID" id="70191715"/>
<sequence>MRSTHVLRAALALAGAVSGACIPAGPFPMPKCKGVDIEDLSIEILQSFMVAGKLTSRDLVSCYLARIEQTNEYLKSVSEVNPDALAIADAMDEERAAGHFRGPMHGIPFLVKDNYYTNDKHNTSEGTLVLLGGRYSSEATVVAKVRAAGGVLIGHSTMSEAADHRALSNYASGYSSRTGQGRNPYNFTQSTAGSSSGSVIAVRTNQVAIALGTETHGSLTHPSAQLGLYTIKSTPGLMSRHGVVTGSYYHDTPGPLARSMKDVSILLDIMVGADKYDNLTLTGVGSYPEKGYASKVVKKQALKGMKLGLPWFPYWASQGHINSPGTRAKYDKRIKELEAAGATIYNITTLSRYGTLLTYATKTRGFDSIASPYGGGNPTSIPSQFNQVTVFSTLMAVGYAEWLANWSFPEDDSRHGMSTIDEMAAWNDAHNDTTGALGNGTWWWDPKTGQSFYDAAVATKGEMGSAFWTAFGWGRMTAAQAIDSAHTYVAVDETTGETTAVALDGLLVPSGRGGGYGNACASVPAYAGYPVAQVPVDQDGFATPMGMCVYGQKFGEAKLVEVASAMEDLFQWNEKPMWHEYLTAKGPWLATWPGYTCSNSSLNAYSCSKA</sequence>
<dbReference type="OrthoDB" id="566138at2759"/>
<evidence type="ECO:0000313" key="5">
    <source>
        <dbReference type="Proteomes" id="UP000756346"/>
    </source>
</evidence>
<evidence type="ECO:0000313" key="4">
    <source>
        <dbReference type="EMBL" id="KAH7038380.1"/>
    </source>
</evidence>
<comment type="caution">
    <text evidence="4">The sequence shown here is derived from an EMBL/GenBank/DDBJ whole genome shotgun (WGS) entry which is preliminary data.</text>
</comment>
<protein>
    <submittedName>
        <fullName evidence="4">Amidase signature domain-containing protein</fullName>
    </submittedName>
</protein>
<dbReference type="PANTHER" id="PTHR42678:SF37">
    <property type="entry name" value="AMIDASE C869.01-RELATED"/>
    <property type="match status" value="1"/>
</dbReference>
<feature type="domain" description="Amidase" evidence="3">
    <location>
        <begin position="58"/>
        <end position="349"/>
    </location>
</feature>
<dbReference type="InterPro" id="IPR023631">
    <property type="entry name" value="Amidase_dom"/>
</dbReference>
<proteinExistence type="predicted"/>
<dbReference type="Pfam" id="PF01425">
    <property type="entry name" value="Amidase"/>
    <property type="match status" value="1"/>
</dbReference>
<dbReference type="PROSITE" id="PS51257">
    <property type="entry name" value="PROKAR_LIPOPROTEIN"/>
    <property type="match status" value="1"/>
</dbReference>
<name>A0A9P9BSY7_9PEZI</name>